<dbReference type="Proteomes" id="UP001647509">
    <property type="component" value="Unassembled WGS sequence"/>
</dbReference>
<sequence>MESILQRQILFIRYFSFILIDLTVLNLFDEYWAKVEVNSFTISLLAAIVLQLMLQLTFKVEHGIGTHLKKKGRKVLRILSAWAILFVSKFIILWVLEYLFSDKIQFHGAHHGIFAFIVVIMTMVACEALTRYITRNVLGDNKSKTTA</sequence>
<reference evidence="1" key="1">
    <citation type="submission" date="2021-05" db="EMBL/GenBank/DDBJ databases">
        <title>Draft genomes of bacteria isolated from model marine particles.</title>
        <authorList>
            <person name="Datta M.S."/>
            <person name="Schwartzman J.A."/>
            <person name="Enke T.N."/>
            <person name="Saavedra J."/>
            <person name="Cermak N."/>
            <person name="Cordero O.X."/>
        </authorList>
    </citation>
    <scope>NUCLEOTIDE SEQUENCE</scope>
    <source>
        <strain evidence="1">I2M19</strain>
    </source>
</reference>
<accession>A0ACC5UC05</accession>
<proteinExistence type="predicted"/>
<gene>
    <name evidence="1" type="ORF">KO493_14220</name>
</gene>
<comment type="caution">
    <text evidence="1">The sequence shown here is derived from an EMBL/GenBank/DDBJ whole genome shotgun (WGS) entry which is preliminary data.</text>
</comment>
<evidence type="ECO:0000313" key="1">
    <source>
        <dbReference type="EMBL" id="MBU2951852.1"/>
    </source>
</evidence>
<name>A0ACC5UC05_9FLAO</name>
<organism evidence="1 2">
    <name type="scientific">Pseudotamlana agarivorans</name>
    <dbReference type="NCBI Taxonomy" id="481183"/>
    <lineage>
        <taxon>Bacteria</taxon>
        <taxon>Pseudomonadati</taxon>
        <taxon>Bacteroidota</taxon>
        <taxon>Flavobacteriia</taxon>
        <taxon>Flavobacteriales</taxon>
        <taxon>Flavobacteriaceae</taxon>
        <taxon>Pseudotamlana</taxon>
    </lineage>
</organism>
<dbReference type="EMBL" id="JAHKPD010000023">
    <property type="protein sequence ID" value="MBU2951852.1"/>
    <property type="molecule type" value="Genomic_DNA"/>
</dbReference>
<evidence type="ECO:0000313" key="2">
    <source>
        <dbReference type="Proteomes" id="UP001647509"/>
    </source>
</evidence>
<protein>
    <submittedName>
        <fullName evidence="1">Uncharacterized protein</fullName>
    </submittedName>
</protein>
<keyword evidence="2" id="KW-1185">Reference proteome</keyword>